<dbReference type="AlphaFoldDB" id="A0A8T2R1S0"/>
<proteinExistence type="predicted"/>
<gene>
    <name evidence="1" type="ORF">KP509_30G022800</name>
</gene>
<dbReference type="EMBL" id="CM035435">
    <property type="protein sequence ID" value="KAH7289890.1"/>
    <property type="molecule type" value="Genomic_DNA"/>
</dbReference>
<evidence type="ECO:0000313" key="1">
    <source>
        <dbReference type="EMBL" id="KAH7289890.1"/>
    </source>
</evidence>
<reference evidence="1" key="1">
    <citation type="submission" date="2021-08" db="EMBL/GenBank/DDBJ databases">
        <title>WGS assembly of Ceratopteris richardii.</title>
        <authorList>
            <person name="Marchant D.B."/>
            <person name="Chen G."/>
            <person name="Jenkins J."/>
            <person name="Shu S."/>
            <person name="Leebens-Mack J."/>
            <person name="Grimwood J."/>
            <person name="Schmutz J."/>
            <person name="Soltis P."/>
            <person name="Soltis D."/>
            <person name="Chen Z.-H."/>
        </authorList>
    </citation>
    <scope>NUCLEOTIDE SEQUENCE</scope>
    <source>
        <strain evidence="1">Whitten #5841</strain>
        <tissue evidence="1">Leaf</tissue>
    </source>
</reference>
<dbReference type="Proteomes" id="UP000825935">
    <property type="component" value="Chromosome 30"/>
</dbReference>
<sequence>MMLEKAKKMDCESSLDLPSISGLQIQGELLKRNVHEASEDPSTQNFRFSVCLLLQNVTLSVIAIPSSSSKRIKDLGTKSNHDTEESLQLKKLEEVDCASSLDPLLISGTGNT</sequence>
<protein>
    <submittedName>
        <fullName evidence="1">Uncharacterized protein</fullName>
    </submittedName>
</protein>
<name>A0A8T2R1S0_CERRI</name>
<keyword evidence="2" id="KW-1185">Reference proteome</keyword>
<comment type="caution">
    <text evidence="1">The sequence shown here is derived from an EMBL/GenBank/DDBJ whole genome shotgun (WGS) entry which is preliminary data.</text>
</comment>
<evidence type="ECO:0000313" key="2">
    <source>
        <dbReference type="Proteomes" id="UP000825935"/>
    </source>
</evidence>
<accession>A0A8T2R1S0</accession>
<organism evidence="1 2">
    <name type="scientific">Ceratopteris richardii</name>
    <name type="common">Triangle waterfern</name>
    <dbReference type="NCBI Taxonomy" id="49495"/>
    <lineage>
        <taxon>Eukaryota</taxon>
        <taxon>Viridiplantae</taxon>
        <taxon>Streptophyta</taxon>
        <taxon>Embryophyta</taxon>
        <taxon>Tracheophyta</taxon>
        <taxon>Polypodiopsida</taxon>
        <taxon>Polypodiidae</taxon>
        <taxon>Polypodiales</taxon>
        <taxon>Pteridineae</taxon>
        <taxon>Pteridaceae</taxon>
        <taxon>Parkerioideae</taxon>
        <taxon>Ceratopteris</taxon>
    </lineage>
</organism>